<accession>A0A811RA46</accession>
<protein>
    <recommendedName>
        <fullName evidence="5">Gnk2-homologous domain-containing protein</fullName>
    </recommendedName>
</protein>
<dbReference type="CDD" id="cd23509">
    <property type="entry name" value="Gnk2-like"/>
    <property type="match status" value="2"/>
</dbReference>
<dbReference type="Pfam" id="PF01657">
    <property type="entry name" value="Stress-antifung"/>
    <property type="match status" value="2"/>
</dbReference>
<reference evidence="6" key="1">
    <citation type="submission" date="2020-10" db="EMBL/GenBank/DDBJ databases">
        <authorList>
            <person name="Han B."/>
            <person name="Lu T."/>
            <person name="Zhao Q."/>
            <person name="Huang X."/>
            <person name="Zhao Y."/>
        </authorList>
    </citation>
    <scope>NUCLEOTIDE SEQUENCE</scope>
</reference>
<feature type="domain" description="Gnk2-homologous" evidence="5">
    <location>
        <begin position="101"/>
        <end position="204"/>
    </location>
</feature>
<keyword evidence="4" id="KW-0472">Membrane</keyword>
<keyword evidence="1" id="KW-0732">Signal</keyword>
<evidence type="ECO:0000256" key="3">
    <source>
        <dbReference type="SAM" id="MobiDB-lite"/>
    </source>
</evidence>
<feature type="compositionally biased region" description="Basic and acidic residues" evidence="3">
    <location>
        <begin position="1"/>
        <end position="10"/>
    </location>
</feature>
<keyword evidence="4" id="KW-1133">Transmembrane helix</keyword>
<evidence type="ECO:0000313" key="6">
    <source>
        <dbReference type="EMBL" id="CAD6267045.1"/>
    </source>
</evidence>
<dbReference type="InterPro" id="IPR038408">
    <property type="entry name" value="GNK2_sf"/>
</dbReference>
<keyword evidence="4" id="KW-0812">Transmembrane</keyword>
<evidence type="ECO:0000313" key="7">
    <source>
        <dbReference type="Proteomes" id="UP000604825"/>
    </source>
</evidence>
<evidence type="ECO:0000256" key="1">
    <source>
        <dbReference type="ARBA" id="ARBA00022729"/>
    </source>
</evidence>
<sequence>MQVAMDERQDLQAVTGNDKRNMSEDTGTSVCGEYQINSTGMEDVKSTKGLQNQECLEQKEQLAREERHNLGTTTENNKMNMLEHADVLVCGQYQNGLTHTKPFNPFCSTSDNYTDGSQYKKNLDQFLAALPTAAGDNGWFYKGSAGSGPDAVFGLIMCFADRDASDCLYCISTASAGITTACPGSRNVSAAYDVCVLRYSAAPIPATADLGYVFAEPLTAIGMPVTSEAVPDAYVPLMAALSSGIAFDPSRSFRSSMAYSSTGTQEMKMYGLAQCTRDLNGSECSTCIRSYAIRLGKLFPSHTGCSIKGYSCYLRYLVSFPIDITLPPAPAPAPPTSSPPTPEPSKTGIVIGVSVGSVSIMIILAIFSIWLLRRRRRRQARILEEAREQELGEGRS</sequence>
<feature type="domain" description="Gnk2-homologous" evidence="5">
    <location>
        <begin position="212"/>
        <end position="321"/>
    </location>
</feature>
<dbReference type="Proteomes" id="UP000604825">
    <property type="component" value="Unassembled WGS sequence"/>
</dbReference>
<evidence type="ECO:0000256" key="4">
    <source>
        <dbReference type="SAM" id="Phobius"/>
    </source>
</evidence>
<dbReference type="PROSITE" id="PS51473">
    <property type="entry name" value="GNK2"/>
    <property type="match status" value="2"/>
</dbReference>
<dbReference type="EMBL" id="CAJGYO010000014">
    <property type="protein sequence ID" value="CAD6267045.1"/>
    <property type="molecule type" value="Genomic_DNA"/>
</dbReference>
<evidence type="ECO:0000256" key="2">
    <source>
        <dbReference type="ARBA" id="ARBA00022737"/>
    </source>
</evidence>
<name>A0A811RA46_9POAL</name>
<dbReference type="AlphaFoldDB" id="A0A811RA46"/>
<organism evidence="6 7">
    <name type="scientific">Miscanthus lutarioriparius</name>
    <dbReference type="NCBI Taxonomy" id="422564"/>
    <lineage>
        <taxon>Eukaryota</taxon>
        <taxon>Viridiplantae</taxon>
        <taxon>Streptophyta</taxon>
        <taxon>Embryophyta</taxon>
        <taxon>Tracheophyta</taxon>
        <taxon>Spermatophyta</taxon>
        <taxon>Magnoliopsida</taxon>
        <taxon>Liliopsida</taxon>
        <taxon>Poales</taxon>
        <taxon>Poaceae</taxon>
        <taxon>PACMAD clade</taxon>
        <taxon>Panicoideae</taxon>
        <taxon>Andropogonodae</taxon>
        <taxon>Andropogoneae</taxon>
        <taxon>Saccharinae</taxon>
        <taxon>Miscanthus</taxon>
    </lineage>
</organism>
<dbReference type="PANTHER" id="PTHR32099">
    <property type="entry name" value="CYSTEINE-RICH REPEAT SECRETORY PROTEIN"/>
    <property type="match status" value="1"/>
</dbReference>
<feature type="region of interest" description="Disordered" evidence="3">
    <location>
        <begin position="1"/>
        <end position="30"/>
    </location>
</feature>
<proteinExistence type="predicted"/>
<keyword evidence="7" id="KW-1185">Reference proteome</keyword>
<feature type="transmembrane region" description="Helical" evidence="4">
    <location>
        <begin position="349"/>
        <end position="372"/>
    </location>
</feature>
<dbReference type="Gene3D" id="3.30.430.20">
    <property type="entry name" value="Gnk2 domain, C-X8-C-X2-C motif"/>
    <property type="match status" value="2"/>
</dbReference>
<dbReference type="InterPro" id="IPR002902">
    <property type="entry name" value="GNK2"/>
</dbReference>
<evidence type="ECO:0000259" key="5">
    <source>
        <dbReference type="PROSITE" id="PS51473"/>
    </source>
</evidence>
<keyword evidence="2" id="KW-0677">Repeat</keyword>
<dbReference type="PANTHER" id="PTHR32099:SF102">
    <property type="entry name" value="OS12G0608700 PROTEIN"/>
    <property type="match status" value="1"/>
</dbReference>
<dbReference type="OrthoDB" id="688481at2759"/>
<gene>
    <name evidence="6" type="ORF">NCGR_LOCUS50350</name>
</gene>
<comment type="caution">
    <text evidence="6">The sequence shown here is derived from an EMBL/GenBank/DDBJ whole genome shotgun (WGS) entry which is preliminary data.</text>
</comment>